<keyword evidence="2" id="KW-0812">Transmembrane</keyword>
<feature type="region of interest" description="Disordered" evidence="1">
    <location>
        <begin position="278"/>
        <end position="327"/>
    </location>
</feature>
<feature type="compositionally biased region" description="Polar residues" evidence="1">
    <location>
        <begin position="701"/>
        <end position="711"/>
    </location>
</feature>
<evidence type="ECO:0000313" key="5">
    <source>
        <dbReference type="Proteomes" id="UP001283361"/>
    </source>
</evidence>
<dbReference type="AlphaFoldDB" id="A0AAE0ZMI1"/>
<dbReference type="InterPro" id="IPR035897">
    <property type="entry name" value="Toll_tir_struct_dom_sf"/>
</dbReference>
<dbReference type="Proteomes" id="UP001283361">
    <property type="component" value="Unassembled WGS sequence"/>
</dbReference>
<feature type="compositionally biased region" description="Gly residues" evidence="1">
    <location>
        <begin position="172"/>
        <end position="194"/>
    </location>
</feature>
<feature type="region of interest" description="Disordered" evidence="1">
    <location>
        <begin position="160"/>
        <end position="205"/>
    </location>
</feature>
<keyword evidence="2" id="KW-0472">Membrane</keyword>
<evidence type="ECO:0000259" key="3">
    <source>
        <dbReference type="PROSITE" id="PS50104"/>
    </source>
</evidence>
<evidence type="ECO:0000256" key="1">
    <source>
        <dbReference type="SAM" id="MobiDB-lite"/>
    </source>
</evidence>
<feature type="compositionally biased region" description="Low complexity" evidence="1">
    <location>
        <begin position="291"/>
        <end position="309"/>
    </location>
</feature>
<dbReference type="Gene3D" id="3.40.50.10140">
    <property type="entry name" value="Toll/interleukin-1 receptor homology (TIR) domain"/>
    <property type="match status" value="1"/>
</dbReference>
<feature type="compositionally biased region" description="Low complexity" evidence="1">
    <location>
        <begin position="111"/>
        <end position="121"/>
    </location>
</feature>
<organism evidence="4 5">
    <name type="scientific">Elysia crispata</name>
    <name type="common">lettuce slug</name>
    <dbReference type="NCBI Taxonomy" id="231223"/>
    <lineage>
        <taxon>Eukaryota</taxon>
        <taxon>Metazoa</taxon>
        <taxon>Spiralia</taxon>
        <taxon>Lophotrochozoa</taxon>
        <taxon>Mollusca</taxon>
        <taxon>Gastropoda</taxon>
        <taxon>Heterobranchia</taxon>
        <taxon>Euthyneura</taxon>
        <taxon>Panpulmonata</taxon>
        <taxon>Sacoglossa</taxon>
        <taxon>Placobranchoidea</taxon>
        <taxon>Plakobranchidae</taxon>
        <taxon>Elysia</taxon>
    </lineage>
</organism>
<feature type="transmembrane region" description="Helical" evidence="2">
    <location>
        <begin position="1066"/>
        <end position="1088"/>
    </location>
</feature>
<feature type="compositionally biased region" description="Polar residues" evidence="1">
    <location>
        <begin position="616"/>
        <end position="630"/>
    </location>
</feature>
<comment type="caution">
    <text evidence="4">The sequence shown here is derived from an EMBL/GenBank/DDBJ whole genome shotgun (WGS) entry which is preliminary data.</text>
</comment>
<feature type="compositionally biased region" description="Polar residues" evidence="1">
    <location>
        <begin position="652"/>
        <end position="673"/>
    </location>
</feature>
<accession>A0AAE0ZMI1</accession>
<feature type="domain" description="TIR" evidence="3">
    <location>
        <begin position="811"/>
        <end position="943"/>
    </location>
</feature>
<dbReference type="EMBL" id="JAWDGP010003693">
    <property type="protein sequence ID" value="KAK3771621.1"/>
    <property type="molecule type" value="Genomic_DNA"/>
</dbReference>
<dbReference type="PROSITE" id="PS50104">
    <property type="entry name" value="TIR"/>
    <property type="match status" value="1"/>
</dbReference>
<reference evidence="4" key="1">
    <citation type="journal article" date="2023" name="G3 (Bethesda)">
        <title>A reference genome for the long-term kleptoplast-retaining sea slug Elysia crispata morphotype clarki.</title>
        <authorList>
            <person name="Eastman K.E."/>
            <person name="Pendleton A.L."/>
            <person name="Shaikh M.A."/>
            <person name="Suttiyut T."/>
            <person name="Ogas R."/>
            <person name="Tomko P."/>
            <person name="Gavelis G."/>
            <person name="Widhalm J.R."/>
            <person name="Wisecaver J.H."/>
        </authorList>
    </citation>
    <scope>NUCLEOTIDE SEQUENCE</scope>
    <source>
        <strain evidence="4">ECLA1</strain>
    </source>
</reference>
<protein>
    <recommendedName>
        <fullName evidence="3">TIR domain-containing protein</fullName>
    </recommendedName>
</protein>
<feature type="transmembrane region" description="Helical" evidence="2">
    <location>
        <begin position="1038"/>
        <end position="1060"/>
    </location>
</feature>
<name>A0AAE0ZMI1_9GAST</name>
<keyword evidence="2" id="KW-1133">Transmembrane helix</keyword>
<feature type="region of interest" description="Disordered" evidence="1">
    <location>
        <begin position="91"/>
        <end position="124"/>
    </location>
</feature>
<sequence length="1275" mass="139687">MLCEDTPSRHAIELSTLKYVDSNPVDDSLLAHRLPPPPPTPGRLTNRAYIKASTGGQNKFGDDNTGAVLGGSYVVEVSCNANTKGVSAIENAGANPHTFNSQRHQHEQQHQEQQQKQQQQRSRTHSIFPPYAQSNFLNPSGDGPLIPPIRRLSCVSAVITHPQQQQQRHGPSAGGGSGGGTGAGTGAGQSGSAGGPPTPPRRLPDYVTVDQCYSAAAADDQDCSTVCLIANFDVGARGFGGGGGLLSSNAVKNNSNYNTINNNNNNAISNNCFQQTHPSARRGTFAASAIQQDQQLQQLQQQQPQQQLDSSGTAGGAPGTRKERSSLRRGLMMRQLSLNPSQERDIHLVTEIKSEGSQFTDDSTTPLICDGNVNNVNTPRRLSNCSFGRIPYHHQPQEQQHPITTANTAGQTSRGGTMPCHPGDAEKEPLMGVGVPSSITACRDASVRDFIGASTELPIHGHNDMSQAYELQPQFPPGSNQLQLTHTPSPGTKMKIKHLKLADAASSRFRLTFDESADGPANKYIDVPIDVSPHTPSMGPKRPSCICGEPELPPGDGFSLLSDTNKDRHDAAQTPYRRSSMKALSDNVPESTSTSANQIQLLISPPSNSSSLTNIFHGSQQSGEFSSTPVPQVAASEVPGSMSPATDFSLDVMSSGNSSDNKNTTSEQSSQDLNGVPQHRAAVEHPKVTICISNSQQSFIPFNYDSNSPHDSGSEDHPPQQQQLQQHQCAYQNNHNYHQFGPGNNYYHPPPGVVNAGDNYSYYPDDMVNGFIPGTEPEDLVHYSGHGVPYSQRPMLHHQDTVSAPPIQDLYRYHVFFSHCPEDREWVEHMVSHLEAPPFNYTCAYASVEDEADPSTLQQRILCAAMLSERVVLVLSNRYVEETWFNFEKTLKQLTQMSLHNQRIMGVLLEDCDIPDSLGELYFLDSSDPDFFHVFTKRLKTSRIPRSSASVSSDLGQNALAPANVTNGKILTFCRLQIKVGWNSYLVPADDPSLDIPPSLSAHGIGMERTEFGEIVSKVSGIVNGANKLPWLLSAQPMAALLLAGGLWLPAFIAVLVVHVDESSGIALPVRLAVFLFPLGLVAAAYLIKWRRSYWLTKIVRLLVQNCIDVNQALYFQGRPLFVTAAHVRANFFAIYFVYFDATDCVRSVDLLLFTCMEEDWEKLLKLVTFYTRDENYLSRMSISERLTVMMSAPYLVKLVRQVLPHPPQQRHVSKLLCLCQFTEECISRFAHGLDREDVPGLAELFTRHMPGKVSGSAVRRVQEELFHANHGLVP</sequence>
<evidence type="ECO:0000313" key="4">
    <source>
        <dbReference type="EMBL" id="KAK3771621.1"/>
    </source>
</evidence>
<dbReference type="InterPro" id="IPR000157">
    <property type="entry name" value="TIR_dom"/>
</dbReference>
<gene>
    <name evidence="4" type="ORF">RRG08_047878</name>
</gene>
<dbReference type="Pfam" id="PF13676">
    <property type="entry name" value="TIR_2"/>
    <property type="match status" value="1"/>
</dbReference>
<dbReference type="SUPFAM" id="SSF52200">
    <property type="entry name" value="Toll/Interleukin receptor TIR domain"/>
    <property type="match status" value="1"/>
</dbReference>
<evidence type="ECO:0000256" key="2">
    <source>
        <dbReference type="SAM" id="Phobius"/>
    </source>
</evidence>
<dbReference type="SMART" id="SM00255">
    <property type="entry name" value="TIR"/>
    <property type="match status" value="1"/>
</dbReference>
<dbReference type="GO" id="GO:0007165">
    <property type="term" value="P:signal transduction"/>
    <property type="evidence" value="ECO:0007669"/>
    <property type="project" value="InterPro"/>
</dbReference>
<feature type="region of interest" description="Disordered" evidence="1">
    <location>
        <begin position="529"/>
        <end position="595"/>
    </location>
</feature>
<proteinExistence type="predicted"/>
<feature type="region of interest" description="Disordered" evidence="1">
    <location>
        <begin position="701"/>
        <end position="726"/>
    </location>
</feature>
<keyword evidence="5" id="KW-1185">Reference proteome</keyword>
<feature type="region of interest" description="Disordered" evidence="1">
    <location>
        <begin position="608"/>
        <end position="675"/>
    </location>
</feature>